<dbReference type="FunFam" id="2.60.40.10:FF:002544">
    <property type="entry name" value="L1 CAM ADhesion molecule homolog"/>
    <property type="match status" value="1"/>
</dbReference>
<keyword evidence="6" id="KW-0735">Signal-anchor</keyword>
<dbReference type="InterPro" id="IPR003961">
    <property type="entry name" value="FN3_dom"/>
</dbReference>
<dbReference type="PROSITE" id="PS50853">
    <property type="entry name" value="FN3"/>
    <property type="match status" value="5"/>
</dbReference>
<dbReference type="Pfam" id="PF13927">
    <property type="entry name" value="Ig_3"/>
    <property type="match status" value="2"/>
</dbReference>
<feature type="domain" description="Ig-like" evidence="12">
    <location>
        <begin position="237"/>
        <end position="317"/>
    </location>
</feature>
<feature type="domain" description="Fibronectin type-III" evidence="13">
    <location>
        <begin position="1028"/>
        <end position="1119"/>
    </location>
</feature>
<dbReference type="InterPro" id="IPR007110">
    <property type="entry name" value="Ig-like_dom"/>
</dbReference>
<dbReference type="Pfam" id="PF07679">
    <property type="entry name" value="I-set"/>
    <property type="match status" value="2"/>
</dbReference>
<feature type="signal peptide" evidence="11">
    <location>
        <begin position="1"/>
        <end position="16"/>
    </location>
</feature>
<dbReference type="SMART" id="SM00408">
    <property type="entry name" value="IGc2"/>
    <property type="match status" value="6"/>
</dbReference>
<feature type="domain" description="Fibronectin type-III" evidence="13">
    <location>
        <begin position="730"/>
        <end position="829"/>
    </location>
</feature>
<dbReference type="InterPro" id="IPR036116">
    <property type="entry name" value="FN3_sf"/>
</dbReference>
<reference evidence="15" key="1">
    <citation type="submission" date="2024-02" db="UniProtKB">
        <authorList>
            <consortium name="WormBaseParasite"/>
        </authorList>
    </citation>
    <scope>IDENTIFICATION</scope>
</reference>
<dbReference type="PANTHER" id="PTHR44170:SF6">
    <property type="entry name" value="CONTACTIN"/>
    <property type="match status" value="1"/>
</dbReference>
<dbReference type="GO" id="GO:0030424">
    <property type="term" value="C:axon"/>
    <property type="evidence" value="ECO:0007669"/>
    <property type="project" value="TreeGrafter"/>
</dbReference>
<feature type="domain" description="Ig-like" evidence="12">
    <location>
        <begin position="330"/>
        <end position="425"/>
    </location>
</feature>
<feature type="domain" description="Fibronectin type-III" evidence="13">
    <location>
        <begin position="617"/>
        <end position="717"/>
    </location>
</feature>
<keyword evidence="3" id="KW-0808">Transferase</keyword>
<evidence type="ECO:0000256" key="4">
    <source>
        <dbReference type="ARBA" id="ARBA00022692"/>
    </source>
</evidence>
<dbReference type="Gene3D" id="2.60.40.10">
    <property type="entry name" value="Immunoglobulins"/>
    <property type="match status" value="10"/>
</dbReference>
<keyword evidence="9" id="KW-1015">Disulfide bond</keyword>
<dbReference type="SMART" id="SM00409">
    <property type="entry name" value="IG"/>
    <property type="match status" value="6"/>
</dbReference>
<evidence type="ECO:0000256" key="9">
    <source>
        <dbReference type="ARBA" id="ARBA00023157"/>
    </source>
</evidence>
<keyword evidence="7 10" id="KW-1133">Transmembrane helix</keyword>
<keyword evidence="2" id="KW-0328">Glycosyltransferase</keyword>
<evidence type="ECO:0000313" key="15">
    <source>
        <dbReference type="WBParaSite" id="MBELARI_LOCUS5839"/>
    </source>
</evidence>
<evidence type="ECO:0000256" key="3">
    <source>
        <dbReference type="ARBA" id="ARBA00022679"/>
    </source>
</evidence>
<dbReference type="InterPro" id="IPR036179">
    <property type="entry name" value="Ig-like_dom_sf"/>
</dbReference>
<dbReference type="SUPFAM" id="SSF48726">
    <property type="entry name" value="Immunoglobulin"/>
    <property type="match status" value="6"/>
</dbReference>
<keyword evidence="14" id="KW-1185">Reference proteome</keyword>
<feature type="transmembrane region" description="Helical" evidence="10">
    <location>
        <begin position="1199"/>
        <end position="1222"/>
    </location>
</feature>
<dbReference type="InterPro" id="IPR013098">
    <property type="entry name" value="Ig_I-set"/>
</dbReference>
<dbReference type="FunFam" id="2.60.40.10:FF:000028">
    <property type="entry name" value="Neuronal cell adhesion molecule"/>
    <property type="match status" value="1"/>
</dbReference>
<evidence type="ECO:0000256" key="7">
    <source>
        <dbReference type="ARBA" id="ARBA00022989"/>
    </source>
</evidence>
<evidence type="ECO:0000313" key="14">
    <source>
        <dbReference type="Proteomes" id="UP000887575"/>
    </source>
</evidence>
<evidence type="ECO:0000256" key="8">
    <source>
        <dbReference type="ARBA" id="ARBA00023136"/>
    </source>
</evidence>
<feature type="domain" description="Ig-like" evidence="12">
    <location>
        <begin position="139"/>
        <end position="229"/>
    </location>
</feature>
<dbReference type="PROSITE" id="PS50835">
    <property type="entry name" value="IG_LIKE"/>
    <property type="match status" value="6"/>
</dbReference>
<evidence type="ECO:0000256" key="10">
    <source>
        <dbReference type="SAM" id="Phobius"/>
    </source>
</evidence>
<feature type="domain" description="Ig-like" evidence="12">
    <location>
        <begin position="22"/>
        <end position="116"/>
    </location>
</feature>
<dbReference type="Gene3D" id="3.40.50.300">
    <property type="entry name" value="P-loop containing nucleotide triphosphate hydrolases"/>
    <property type="match status" value="1"/>
</dbReference>
<feature type="chain" id="PRO_5041936548" evidence="11">
    <location>
        <begin position="17"/>
        <end position="1681"/>
    </location>
</feature>
<evidence type="ECO:0000256" key="2">
    <source>
        <dbReference type="ARBA" id="ARBA00022676"/>
    </source>
</evidence>
<feature type="domain" description="Fibronectin type-III" evidence="13">
    <location>
        <begin position="832"/>
        <end position="929"/>
    </location>
</feature>
<dbReference type="InterPro" id="IPR003378">
    <property type="entry name" value="Fringe-like_glycosylTrfase"/>
</dbReference>
<keyword evidence="8 10" id="KW-0472">Membrane</keyword>
<feature type="domain" description="Fibronectin type-III" evidence="13">
    <location>
        <begin position="933"/>
        <end position="1026"/>
    </location>
</feature>
<keyword evidence="4 10" id="KW-0812">Transmembrane</keyword>
<organism evidence="14 15">
    <name type="scientific">Mesorhabditis belari</name>
    <dbReference type="NCBI Taxonomy" id="2138241"/>
    <lineage>
        <taxon>Eukaryota</taxon>
        <taxon>Metazoa</taxon>
        <taxon>Ecdysozoa</taxon>
        <taxon>Nematoda</taxon>
        <taxon>Chromadorea</taxon>
        <taxon>Rhabditida</taxon>
        <taxon>Rhabditina</taxon>
        <taxon>Rhabditomorpha</taxon>
        <taxon>Rhabditoidea</taxon>
        <taxon>Rhabditidae</taxon>
        <taxon>Mesorhabditinae</taxon>
        <taxon>Mesorhabditis</taxon>
    </lineage>
</organism>
<protein>
    <submittedName>
        <fullName evidence="15">Neuroglian</fullName>
    </submittedName>
</protein>
<feature type="domain" description="Ig-like" evidence="12">
    <location>
        <begin position="431"/>
        <end position="519"/>
    </location>
</feature>
<evidence type="ECO:0000256" key="11">
    <source>
        <dbReference type="SAM" id="SignalP"/>
    </source>
</evidence>
<dbReference type="SUPFAM" id="SSF52540">
    <property type="entry name" value="P-loop containing nucleoside triphosphate hydrolases"/>
    <property type="match status" value="1"/>
</dbReference>
<evidence type="ECO:0000259" key="12">
    <source>
        <dbReference type="PROSITE" id="PS50835"/>
    </source>
</evidence>
<feature type="transmembrane region" description="Helical" evidence="10">
    <location>
        <begin position="1133"/>
        <end position="1157"/>
    </location>
</feature>
<proteinExistence type="predicted"/>
<evidence type="ECO:0000256" key="5">
    <source>
        <dbReference type="ARBA" id="ARBA00022737"/>
    </source>
</evidence>
<dbReference type="InterPro" id="IPR003599">
    <property type="entry name" value="Ig_sub"/>
</dbReference>
<evidence type="ECO:0000256" key="6">
    <source>
        <dbReference type="ARBA" id="ARBA00022968"/>
    </source>
</evidence>
<dbReference type="GO" id="GO:0098609">
    <property type="term" value="P:cell-cell adhesion"/>
    <property type="evidence" value="ECO:0007669"/>
    <property type="project" value="TreeGrafter"/>
</dbReference>
<name>A0AAF3FFL3_9BILA</name>
<dbReference type="Proteomes" id="UP000887575">
    <property type="component" value="Unassembled WGS sequence"/>
</dbReference>
<dbReference type="WBParaSite" id="MBELARI_LOCUS5839">
    <property type="protein sequence ID" value="MBELARI_LOCUS5839"/>
    <property type="gene ID" value="MBELARI_LOCUS5839"/>
</dbReference>
<accession>A0AAF3FFL3</accession>
<evidence type="ECO:0000256" key="1">
    <source>
        <dbReference type="ARBA" id="ARBA00004606"/>
    </source>
</evidence>
<dbReference type="GO" id="GO:0005886">
    <property type="term" value="C:plasma membrane"/>
    <property type="evidence" value="ECO:0007669"/>
    <property type="project" value="TreeGrafter"/>
</dbReference>
<dbReference type="GO" id="GO:0016757">
    <property type="term" value="F:glycosyltransferase activity"/>
    <property type="evidence" value="ECO:0007669"/>
    <property type="project" value="UniProtKB-KW"/>
</dbReference>
<comment type="subcellular location">
    <subcellularLocation>
        <location evidence="1">Membrane</location>
        <topology evidence="1">Single-pass type II membrane protein</topology>
    </subcellularLocation>
</comment>
<dbReference type="InterPro" id="IPR027417">
    <property type="entry name" value="P-loop_NTPase"/>
</dbReference>
<dbReference type="SMART" id="SM00060">
    <property type="entry name" value="FN3"/>
    <property type="match status" value="5"/>
</dbReference>
<keyword evidence="5" id="KW-0677">Repeat</keyword>
<dbReference type="SUPFAM" id="SSF49265">
    <property type="entry name" value="Fibronectin type III"/>
    <property type="match status" value="3"/>
</dbReference>
<evidence type="ECO:0000259" key="13">
    <source>
        <dbReference type="PROSITE" id="PS50853"/>
    </source>
</evidence>
<dbReference type="Pfam" id="PF02434">
    <property type="entry name" value="Fringe"/>
    <property type="match status" value="1"/>
</dbReference>
<dbReference type="PANTHER" id="PTHR44170">
    <property type="entry name" value="PROTEIN SIDEKICK"/>
    <property type="match status" value="1"/>
</dbReference>
<sequence length="1681" mass="190637">MWIFFRIVFFSTLSLAATLGPPKLLEEPPNEVWFQKSQPDGTASPVKLKCTASANAEEFVWLKDGLELEIGGEDVDGGVTWERPGQNGSIVISTPTDNNQGYYQCFVSNPFGTAVSNKVYVRMGVLEHFARRGVRVVRVDEGAPLTLNCTPPMGRPKPTIFWLYRDTNREDVIETIKRRHIGIDAEGRLHFTAVQKEDGRRGLLYECAASSPVLRGEYRSGERVRLEVNERQILSVPIRTLYSTPDEVTVKTGERLKLQCIFGGRPRPVVFWEREDGELPKDRMKDLSSGESDFGMALVIDHVIPQDAGIYLCRAQHLQHVFNVKVHAAPFWDEKPPLDLTSSEDSEAELRCIAGGSPIPVVSWFLNGRPLSGPQSEYDDDPRRQFFQGGRIMRITNLKQDIDTGVYQCNASSSLGYVYSNVFINVKAHAPHFLMPSKREWSVVIRSNIDLDCQVDAAPTADVHWVDEDDRPVIPVEPRVTILPNHTLRILDVHTADEGLYYCNVSNKYGINRATNRLQVYKPTYFVKVPEPRDLEVEAGAEVELECRAESDERLSVRYTWSLNGASINESNTFRYIGDYKLRLSRVAGRHSGLIECQALTDVDLKIAVMKLAVKDVPSSPRLTSCSCSERKVLLKWDPSNSHGSPIKRYFIEMHTDFERDHWEVKHEEADSNKDIYEKELPLSPWVNYTFRVISENYFGRSDKRPAALDEGESRDNCRCQTRASSPYVNPAGVWAQGDKPDNLIVHWTPMEKIDWNAPHLQYQIRYKLNNPSVAWDEFIVEDPLANNTIIREQPTYKEYLVQVRAVNAIGASINEPEIVKGFSGEDEPTEAPGAFSHGEFLNFSSLNVSWNSVNEKSIHGYFLGYEIEYWPVDDVVIMAEQVIVPRDTQFFLLSGLRPHTNYTAVIRVKNNQYRGPTSNTIHFETPEGVPSAVGALHVSSVGAHSILVEWRPPQRPNGFIRGYFITFTNDQNDTEETYVLHRQTHYLHERAHSDSPYKVAVWAETKAGEGPKTMRPVRTYPIGDPYRPSFLIANLSGGSLDVEWLPREAAGMPGSSFLLNYTLAETGLTNQTFPVFLPNTKIHLDGLKEGSRYVLVAIARDGKRETPSEPYYIDTEAPRDPSKLNQESARTAAWFVSVLLAAAVAVSLLLASSCCLQRRRVYKVGREEEKVGVPPSNSREINDIEEDRKFLEYNYGNAWLGFLFGTFLGFFTFSTLSPVYYSVLRGEPRAWMTTEQHIENITVTTISLMVEDTSEIRAETTATPCPTYPTTIEQILTTTDRAKKWPRVFCMINTMPEKHHTRVKQVNETWARHCDGHVFMTTELNETLTPFWELKFGNATHNTHNYCWIWDRIRTAFTKVYNEKLTDFDWFLKGDDDAFFIIENLKEYLKDKDPEKPYLLGTMLLYNLKGRPKDFVYPSGGAGYVLSKGAVKSFVSVMHDGEKCLNTSYYHEDTEMGWCLYNAGVEVLTSVDTYGRHMMLPIDVSAIVDANNSTRPVDRGWAIQSTQLPFKQSGKTSISNYLADSLESHFGYRPTKGVRIVEFESNDLELNGTKIDADVELWDCSGDEKFNRCWSALLDGTHGVILVANPERHTGESLIPWEREFIERGGIPVDRVLMVLLDSDHTSTNHSAISEFRLPSSLNGVHCVAASLPKDGDNLRLEFNAFLCNVIAEIYQDRHF</sequence>
<dbReference type="InterPro" id="IPR013783">
    <property type="entry name" value="Ig-like_fold"/>
</dbReference>
<dbReference type="InterPro" id="IPR003598">
    <property type="entry name" value="Ig_sub2"/>
</dbReference>
<dbReference type="GO" id="GO:0007411">
    <property type="term" value="P:axon guidance"/>
    <property type="evidence" value="ECO:0007669"/>
    <property type="project" value="TreeGrafter"/>
</dbReference>
<keyword evidence="11" id="KW-0732">Signal</keyword>
<feature type="domain" description="Ig-like" evidence="12">
    <location>
        <begin position="523"/>
        <end position="608"/>
    </location>
</feature>
<dbReference type="CDD" id="cd00063">
    <property type="entry name" value="FN3"/>
    <property type="match status" value="5"/>
</dbReference>
<dbReference type="Gene3D" id="3.90.550.50">
    <property type="match status" value="1"/>
</dbReference>
<dbReference type="Pfam" id="PF00041">
    <property type="entry name" value="fn3"/>
    <property type="match status" value="2"/>
</dbReference>